<proteinExistence type="predicted"/>
<dbReference type="InterPro" id="IPR050483">
    <property type="entry name" value="CoA-transferase_III_domain"/>
</dbReference>
<gene>
    <name evidence="2" type="ORF">UFOPK4306_02536</name>
</gene>
<dbReference type="SUPFAM" id="SSF89796">
    <property type="entry name" value="CoA-transferase family III (CaiB/BaiF)"/>
    <property type="match status" value="1"/>
</dbReference>
<evidence type="ECO:0000256" key="1">
    <source>
        <dbReference type="ARBA" id="ARBA00022679"/>
    </source>
</evidence>
<dbReference type="Pfam" id="PF02515">
    <property type="entry name" value="CoA_transf_3"/>
    <property type="match status" value="1"/>
</dbReference>
<sequence>MNPAGRTRLPLEGVKVADFSWIGVGPITAKALADHGATVVHIETDNPADRLRQVGPFKDNIPGINRCQFFGAFNTSKLSVQLNLKNEAGRAIAHRLLSWCDIALDSFTAGTMASIGLGYDIARTLNPDIIMVSTCLLGQSGPARRLAGYGYHAAALSGFYEITGWDDRPPGGPFNAYTDTIAPRFLATTLMAALDHRRRTGEGQFIDQAQMEAALHFLSPELLDVQVSGHSARRNGNFDPVAVPHDAYPCVGTDEWVAIAVETDEQWRALCHAMGEPAWAADPALDTAAGRRAAVEHIDREIGAFTVQHESRALMLMLQAAGVPAGMVQRSSDHLEDPQLLHRQFFRRLEHPEMGEIPDEGHQFRISGYDNGPRFPAPCLGEHTFDVLADHLGMDMDEIAEAMANGACG</sequence>
<dbReference type="InterPro" id="IPR023606">
    <property type="entry name" value="CoA-Trfase_III_dom_1_sf"/>
</dbReference>
<dbReference type="InterPro" id="IPR044855">
    <property type="entry name" value="CoA-Trfase_III_dom3_sf"/>
</dbReference>
<dbReference type="AlphaFoldDB" id="A0A6J7US53"/>
<dbReference type="PANTHER" id="PTHR48207">
    <property type="entry name" value="SUCCINATE--HYDROXYMETHYLGLUTARATE COA-TRANSFERASE"/>
    <property type="match status" value="1"/>
</dbReference>
<evidence type="ECO:0000313" key="2">
    <source>
        <dbReference type="EMBL" id="CAB5068803.1"/>
    </source>
</evidence>
<name>A0A6J7US53_9ZZZZ</name>
<dbReference type="InterPro" id="IPR003673">
    <property type="entry name" value="CoA-Trfase_fam_III"/>
</dbReference>
<dbReference type="Gene3D" id="3.40.50.10540">
    <property type="entry name" value="Crotonobetainyl-coa:carnitine coa-transferase, domain 1"/>
    <property type="match status" value="1"/>
</dbReference>
<keyword evidence="1" id="KW-0808">Transferase</keyword>
<reference evidence="2" key="1">
    <citation type="submission" date="2020-05" db="EMBL/GenBank/DDBJ databases">
        <authorList>
            <person name="Chiriac C."/>
            <person name="Salcher M."/>
            <person name="Ghai R."/>
            <person name="Kavagutti S V."/>
        </authorList>
    </citation>
    <scope>NUCLEOTIDE SEQUENCE</scope>
</reference>
<dbReference type="Gene3D" id="3.30.1540.10">
    <property type="entry name" value="formyl-coa transferase, domain 3"/>
    <property type="match status" value="1"/>
</dbReference>
<dbReference type="EMBL" id="CAFBQP010000165">
    <property type="protein sequence ID" value="CAB5068803.1"/>
    <property type="molecule type" value="Genomic_DNA"/>
</dbReference>
<dbReference type="GO" id="GO:0008410">
    <property type="term" value="F:CoA-transferase activity"/>
    <property type="evidence" value="ECO:0007669"/>
    <property type="project" value="TreeGrafter"/>
</dbReference>
<protein>
    <submittedName>
        <fullName evidence="2">Unannotated protein</fullName>
    </submittedName>
</protein>
<accession>A0A6J7US53</accession>
<dbReference type="PANTHER" id="PTHR48207:SF3">
    <property type="entry name" value="SUCCINATE--HYDROXYMETHYLGLUTARATE COA-TRANSFERASE"/>
    <property type="match status" value="1"/>
</dbReference>
<organism evidence="2">
    <name type="scientific">freshwater metagenome</name>
    <dbReference type="NCBI Taxonomy" id="449393"/>
    <lineage>
        <taxon>unclassified sequences</taxon>
        <taxon>metagenomes</taxon>
        <taxon>ecological metagenomes</taxon>
    </lineage>
</organism>